<dbReference type="InterPro" id="IPR008621">
    <property type="entry name" value="Cbb3-typ_cyt_oxidase_comp"/>
</dbReference>
<organism evidence="2 3">
    <name type="scientific">Campylobacter volucris</name>
    <dbReference type="NCBI Taxonomy" id="1031542"/>
    <lineage>
        <taxon>Bacteria</taxon>
        <taxon>Pseudomonadati</taxon>
        <taxon>Campylobacterota</taxon>
        <taxon>Epsilonproteobacteria</taxon>
        <taxon>Campylobacterales</taxon>
        <taxon>Campylobacteraceae</taxon>
        <taxon>Campylobacter</taxon>
    </lineage>
</organism>
<feature type="transmembrane region" description="Helical" evidence="1">
    <location>
        <begin position="12"/>
        <end position="33"/>
    </location>
</feature>
<proteinExistence type="predicted"/>
<dbReference type="InterPro" id="IPR014107">
    <property type="entry name" value="Cyt_c_oxidase_cbb3_CcoQ"/>
</dbReference>
<evidence type="ECO:0000313" key="3">
    <source>
        <dbReference type="Proteomes" id="UP000321629"/>
    </source>
</evidence>
<comment type="caution">
    <text evidence="2">The sequence shown here is derived from an EMBL/GenBank/DDBJ whole genome shotgun (WGS) entry which is preliminary data.</text>
</comment>
<keyword evidence="1" id="KW-0812">Transmembrane</keyword>
<accession>A0A5C7E1H0</accession>
<keyword evidence="1" id="KW-1133">Transmembrane helix</keyword>
<evidence type="ECO:0000313" key="2">
    <source>
        <dbReference type="EMBL" id="TXE88400.1"/>
    </source>
</evidence>
<dbReference type="Proteomes" id="UP000321629">
    <property type="component" value="Unassembled WGS sequence"/>
</dbReference>
<protein>
    <submittedName>
        <fullName evidence="2">Cytochrome c oxidase, cbb3-type, CcoQ subunit</fullName>
    </submittedName>
</protein>
<dbReference type="EMBL" id="VOWJ01000021">
    <property type="protein sequence ID" value="TXE88400.1"/>
    <property type="molecule type" value="Genomic_DNA"/>
</dbReference>
<dbReference type="RefSeq" id="WP_147555426.1">
    <property type="nucleotide sequence ID" value="NZ_VOWJ01000021.1"/>
</dbReference>
<keyword evidence="1" id="KW-0472">Membrane</keyword>
<gene>
    <name evidence="2" type="ORF">FPD38_03630</name>
</gene>
<dbReference type="NCBIfam" id="TIGR02736">
    <property type="entry name" value="cbb3_Q_epsi"/>
    <property type="match status" value="1"/>
</dbReference>
<reference evidence="2 3" key="1">
    <citation type="submission" date="2019-07" db="EMBL/GenBank/DDBJ databases">
        <title>Rapid identification of Enteric Bacteria from Whole Genome Sequences (WGS) using Average Nucleotide Identity (ANI).</title>
        <authorList>
            <person name="Lane C."/>
        </authorList>
    </citation>
    <scope>NUCLEOTIDE SEQUENCE [LARGE SCALE GENOMIC DNA]</scope>
    <source>
        <strain evidence="2 3">2016D-0084</strain>
    </source>
</reference>
<dbReference type="Pfam" id="PF05545">
    <property type="entry name" value="FixQ"/>
    <property type="match status" value="1"/>
</dbReference>
<evidence type="ECO:0000256" key="1">
    <source>
        <dbReference type="SAM" id="Phobius"/>
    </source>
</evidence>
<dbReference type="AlphaFoldDB" id="A0A5C7E1H0"/>
<name>A0A5C7E1H0_9BACT</name>
<sequence length="67" mass="8027">MNLELIRELQAYGFFALVVFLVVVLYSYWFHLYRSEKTGRRNYEQYADLALNDEISDCILEQNKRSA</sequence>